<organism evidence="1 2">
    <name type="scientific">Gloeocapsopsis dulcis AAB1 = 1H9</name>
    <dbReference type="NCBI Taxonomy" id="1433147"/>
    <lineage>
        <taxon>Bacteria</taxon>
        <taxon>Bacillati</taxon>
        <taxon>Cyanobacteriota</taxon>
        <taxon>Cyanophyceae</taxon>
        <taxon>Oscillatoriophycideae</taxon>
        <taxon>Chroococcales</taxon>
        <taxon>Chroococcaceae</taxon>
        <taxon>Gloeocapsopsis</taxon>
        <taxon>Gloeocapsopsis dulcis</taxon>
    </lineage>
</organism>
<name>A0A6N8FRN9_9CHRO</name>
<dbReference type="RefSeq" id="WP_105221072.1">
    <property type="nucleotide sequence ID" value="NZ_CAWNSU010000082.1"/>
</dbReference>
<dbReference type="OrthoDB" id="428699at2"/>
<evidence type="ECO:0000313" key="1">
    <source>
        <dbReference type="EMBL" id="MUL35549.1"/>
    </source>
</evidence>
<dbReference type="Proteomes" id="UP000441797">
    <property type="component" value="Unassembled WGS sequence"/>
</dbReference>
<protein>
    <submittedName>
        <fullName evidence="1">Uncharacterized protein</fullName>
    </submittedName>
</protein>
<gene>
    <name evidence="1" type="ORF">BWI75_04075</name>
</gene>
<sequence>MRSVKAKFQNGVATPVEPIKGHEGESVIITFLDAEQTNLSSTDDLDWQALTQLVENCANDFSYRIQQNKS</sequence>
<evidence type="ECO:0000313" key="2">
    <source>
        <dbReference type="Proteomes" id="UP000441797"/>
    </source>
</evidence>
<dbReference type="AlphaFoldDB" id="A0A6N8FRN9"/>
<accession>A0A6N8FRN9</accession>
<comment type="caution">
    <text evidence="1">The sequence shown here is derived from an EMBL/GenBank/DDBJ whole genome shotgun (WGS) entry which is preliminary data.</text>
</comment>
<proteinExistence type="predicted"/>
<reference evidence="1 2" key="1">
    <citation type="journal article" date="2019" name="Front. Microbiol.">
        <title>Genomic Features for Desiccation Tolerance and Sugar Biosynthesis in the Extremophile Gloeocapsopsis sp. UTEX B3054.</title>
        <authorList>
            <person name="Urrejola C."/>
            <person name="Alcorta J."/>
            <person name="Salas L."/>
            <person name="Vasquez M."/>
            <person name="Polz M.F."/>
            <person name="Vicuna R."/>
            <person name="Diez B."/>
        </authorList>
    </citation>
    <scope>NUCLEOTIDE SEQUENCE [LARGE SCALE GENOMIC DNA]</scope>
    <source>
        <strain evidence="1 2">1H9</strain>
    </source>
</reference>
<dbReference type="EMBL" id="NAPY01000004">
    <property type="protein sequence ID" value="MUL35549.1"/>
    <property type="molecule type" value="Genomic_DNA"/>
</dbReference>
<keyword evidence="2" id="KW-1185">Reference proteome</keyword>